<dbReference type="EMBL" id="JAYKXP010000125">
    <property type="protein sequence ID" value="KAK7024404.1"/>
    <property type="molecule type" value="Genomic_DNA"/>
</dbReference>
<keyword evidence="4" id="KW-1185">Reference proteome</keyword>
<evidence type="ECO:0000256" key="1">
    <source>
        <dbReference type="SAM" id="Coils"/>
    </source>
</evidence>
<feature type="coiled-coil region" evidence="1">
    <location>
        <begin position="890"/>
        <end position="971"/>
    </location>
</feature>
<feature type="compositionally biased region" description="Low complexity" evidence="2">
    <location>
        <begin position="1020"/>
        <end position="1033"/>
    </location>
</feature>
<feature type="region of interest" description="Disordered" evidence="2">
    <location>
        <begin position="1"/>
        <end position="53"/>
    </location>
</feature>
<proteinExistence type="predicted"/>
<evidence type="ECO:0000313" key="4">
    <source>
        <dbReference type="Proteomes" id="UP001383192"/>
    </source>
</evidence>
<keyword evidence="1" id="KW-0175">Coiled coil</keyword>
<feature type="region of interest" description="Disordered" evidence="2">
    <location>
        <begin position="1010"/>
        <end position="1112"/>
    </location>
</feature>
<protein>
    <submittedName>
        <fullName evidence="3">Uncharacterized protein</fullName>
    </submittedName>
</protein>
<comment type="caution">
    <text evidence="3">The sequence shown here is derived from an EMBL/GenBank/DDBJ whole genome shotgun (WGS) entry which is preliminary data.</text>
</comment>
<feature type="coiled-coil region" evidence="1">
    <location>
        <begin position="429"/>
        <end position="725"/>
    </location>
</feature>
<dbReference type="SUPFAM" id="SSF57997">
    <property type="entry name" value="Tropomyosin"/>
    <property type="match status" value="1"/>
</dbReference>
<feature type="compositionally biased region" description="Basic and acidic residues" evidence="2">
    <location>
        <begin position="1039"/>
        <end position="1065"/>
    </location>
</feature>
<feature type="coiled-coil region" evidence="1">
    <location>
        <begin position="797"/>
        <end position="862"/>
    </location>
</feature>
<accession>A0AAW0BEG5</accession>
<feature type="region of interest" description="Disordered" evidence="2">
    <location>
        <begin position="206"/>
        <end position="225"/>
    </location>
</feature>
<feature type="compositionally biased region" description="Acidic residues" evidence="2">
    <location>
        <begin position="1066"/>
        <end position="1094"/>
    </location>
</feature>
<feature type="compositionally biased region" description="Polar residues" evidence="2">
    <location>
        <begin position="1010"/>
        <end position="1019"/>
    </location>
</feature>
<feature type="compositionally biased region" description="Polar residues" evidence="2">
    <location>
        <begin position="11"/>
        <end position="22"/>
    </location>
</feature>
<evidence type="ECO:0000256" key="2">
    <source>
        <dbReference type="SAM" id="MobiDB-lite"/>
    </source>
</evidence>
<name>A0AAW0BEG5_9AGAR</name>
<gene>
    <name evidence="3" type="ORF">VNI00_016345</name>
</gene>
<sequence>MEGSELPGSPGLTSDATASTSGHMEGIESTALDVEIPTGKKRALEEEETDSSQVFIPAAHVDKTGPLANKLATSPSKFQRVEMVELAQVKSELARKREEDVVKQMSSLVHVNKALSREAQNSMQYQANLQLMQQNQQLQERVLELEEQVQEGTVSWEYEVARVKTDHEMEVKSLQETLARLQAQLLENTSKDIQDLRAKLAQMQTEKEAAETEANKQTQKAEGLQSTVDQLRAELQDIMDSAEAAESAESSEQRTAIPVDLQVNTRNLEDPVRGKDSIPKLGRQLRSVSQAYEILTDVYGDIQNDRAMDGDKVKEFDRIVSRIEKEVGERTTLPERDSDTVLAEDDLTDLQEVVIKMRNAKEVAYRIAASVEKSREVRSLIHAAWAQEDITNEKRNVNALRDTLTTVTEAKEIAGVSAENLTKDLRGKVQDLQNTMSEMTQVKENLMDEVATEKHKVQVLRDALAKMKQAKETAEALQPVGPVPEEELMTAKRRVEELEGTLSKMAEANKDLTTSAEDFKTQADSERSTLKVVQEELSKAQKEKDATQENLMTANRRVKELEGTLSKMAEANKDLTTSAESFKTQADGERSTLKVVQEELSKAQKEKDATQENLMTANRRVEELEGTLSKMAEANKDLTTSAEDFKTQADSERSTLKVVQEELSKAQKEKDAMQENLTTANRRVKELEGTVSTITQTNTNLKEEIASERNRVQGLRDQLNEMRQKEAGTPPSQNPLRELTNARDGAIAEKIRVHFHLIWTKDLLILVVLKALRDLAALKEASHSATTKLKEELQSLIVEHNEELQGKYTIIAKLEQEVKDLKAVQNLEQQDGETIATLRKQVNECQELLATTKRQKEALEYQTDLADTSTVFKTQIASLMATNSDLRGQLASSNAAFERLDKEHKRLKEQCQEDHATMTATITAKQQEIDALKLAQQESQRQDTLADNVALIDLRKQIEELQKVNESLKTTLDIPTEDQVGALFLEAKKHGGVLRRVDVMKEINWAKQQKPSNTYALSTSIAPPAIPSGSSRPWSNSDSPKKGREPRAQSRSSKDTDKGKQRANDDGSDSGDDADDDDDNDDNDEDSDDDDDDDNNRVPVLPDDGSESGISRTLELYRKIKKKRGAVRDHKYRRTQRNRLVRRVLLEAIPARHVKEAWGRQSVPAERLKLFMDNPDQHPPMIRNTWIHRSGADTKELKASPWNQSLAHRLGALLAHIASVCPDKSRFGKNVDWHACIQQRLDQIYLQVQESKPRGTEEIRNPLLIRARMEIRDFLVNERKAQNSSRVAKYAYRLAVATAMLDELKEAKEKGADVGGAIQFWQYVLDVAYRLGYDGMSDEEGEDEDMRLPSGVTVKNHIRKVLVLPWCHPSLRILFEEVDKTPHYERLVFKQTGRHAKFLRRRIDKESDRKSIPKKLSPSFFKDDYLKGMSEHQLAKLQVVNDDFVLKEFRYNQVIYNHPVPSTST</sequence>
<organism evidence="3 4">
    <name type="scientific">Paramarasmius palmivorus</name>
    <dbReference type="NCBI Taxonomy" id="297713"/>
    <lineage>
        <taxon>Eukaryota</taxon>
        <taxon>Fungi</taxon>
        <taxon>Dikarya</taxon>
        <taxon>Basidiomycota</taxon>
        <taxon>Agaricomycotina</taxon>
        <taxon>Agaricomycetes</taxon>
        <taxon>Agaricomycetidae</taxon>
        <taxon>Agaricales</taxon>
        <taxon>Marasmiineae</taxon>
        <taxon>Marasmiaceae</taxon>
        <taxon>Paramarasmius</taxon>
    </lineage>
</organism>
<evidence type="ECO:0000313" key="3">
    <source>
        <dbReference type="EMBL" id="KAK7024404.1"/>
    </source>
</evidence>
<dbReference type="Gene3D" id="1.10.287.1490">
    <property type="match status" value="1"/>
</dbReference>
<dbReference type="Proteomes" id="UP001383192">
    <property type="component" value="Unassembled WGS sequence"/>
</dbReference>
<reference evidence="3 4" key="1">
    <citation type="submission" date="2024-01" db="EMBL/GenBank/DDBJ databases">
        <title>A draft genome for a cacao thread blight-causing isolate of Paramarasmius palmivorus.</title>
        <authorList>
            <person name="Baruah I.K."/>
            <person name="Bukari Y."/>
            <person name="Amoako-Attah I."/>
            <person name="Meinhardt L.W."/>
            <person name="Bailey B.A."/>
            <person name="Cohen S.P."/>
        </authorList>
    </citation>
    <scope>NUCLEOTIDE SEQUENCE [LARGE SCALE GENOMIC DNA]</scope>
    <source>
        <strain evidence="3 4">GH-12</strain>
    </source>
</reference>